<evidence type="ECO:0000256" key="1">
    <source>
        <dbReference type="PIRSR" id="PIRSR610708-1"/>
    </source>
</evidence>
<dbReference type="InterPro" id="IPR010708">
    <property type="entry name" value="5'(3')-deoxyribonucleotidase"/>
</dbReference>
<dbReference type="OrthoDB" id="2274644at2759"/>
<dbReference type="Proteomes" id="UP000664859">
    <property type="component" value="Unassembled WGS sequence"/>
</dbReference>
<keyword evidence="4" id="KW-1185">Reference proteome</keyword>
<feature type="active site" description="Nucleophile" evidence="1">
    <location>
        <position position="42"/>
    </location>
</feature>
<dbReference type="GO" id="GO:0008253">
    <property type="term" value="F:5'-nucleotidase activity"/>
    <property type="evidence" value="ECO:0007669"/>
    <property type="project" value="InterPro"/>
</dbReference>
<evidence type="ECO:0000313" key="3">
    <source>
        <dbReference type="EMBL" id="KAG5183315.1"/>
    </source>
</evidence>
<dbReference type="GO" id="GO:0009264">
    <property type="term" value="P:deoxyribonucleotide catabolic process"/>
    <property type="evidence" value="ECO:0007669"/>
    <property type="project" value="InterPro"/>
</dbReference>
<dbReference type="InterPro" id="IPR036412">
    <property type="entry name" value="HAD-like_sf"/>
</dbReference>
<feature type="compositionally biased region" description="Polar residues" evidence="2">
    <location>
        <begin position="1"/>
        <end position="10"/>
    </location>
</feature>
<dbReference type="SUPFAM" id="SSF56784">
    <property type="entry name" value="HAD-like"/>
    <property type="match status" value="1"/>
</dbReference>
<evidence type="ECO:0000313" key="4">
    <source>
        <dbReference type="Proteomes" id="UP000664859"/>
    </source>
</evidence>
<dbReference type="Pfam" id="PF06941">
    <property type="entry name" value="NT5C"/>
    <property type="match status" value="1"/>
</dbReference>
<sequence length="194" mass="21946">MTNPIDQSAQRAVEGDTERDQVAPANDNAPEPERWPHQLWLDMDGVLADFDSAASKALRTDNSYKWEWLHGSKAFWDTLNQNPNFFGDLPPMVDCLVLFDKVEHLRPIILTALPKVGAEEVDAQKRAWVAKYLGEDVRVVTCQTHEKPDYCGLGDVLVDDRSVNKARWEAEGGRYVIHTSANDSIRQLREMGVI</sequence>
<dbReference type="EMBL" id="JAFCMP010000221">
    <property type="protein sequence ID" value="KAG5183315.1"/>
    <property type="molecule type" value="Genomic_DNA"/>
</dbReference>
<organism evidence="3 4">
    <name type="scientific">Tribonema minus</name>
    <dbReference type="NCBI Taxonomy" id="303371"/>
    <lineage>
        <taxon>Eukaryota</taxon>
        <taxon>Sar</taxon>
        <taxon>Stramenopiles</taxon>
        <taxon>Ochrophyta</taxon>
        <taxon>PX clade</taxon>
        <taxon>Xanthophyceae</taxon>
        <taxon>Tribonematales</taxon>
        <taxon>Tribonemataceae</taxon>
        <taxon>Tribonema</taxon>
    </lineage>
</organism>
<protein>
    <submittedName>
        <fullName evidence="3">Uncharacterized protein</fullName>
    </submittedName>
</protein>
<evidence type="ECO:0000256" key="2">
    <source>
        <dbReference type="SAM" id="MobiDB-lite"/>
    </source>
</evidence>
<accession>A0A835YXN2</accession>
<dbReference type="Gene3D" id="3.40.50.1000">
    <property type="entry name" value="HAD superfamily/HAD-like"/>
    <property type="match status" value="1"/>
</dbReference>
<comment type="caution">
    <text evidence="3">The sequence shown here is derived from an EMBL/GenBank/DDBJ whole genome shotgun (WGS) entry which is preliminary data.</text>
</comment>
<gene>
    <name evidence="3" type="ORF">JKP88DRAFT_181932</name>
</gene>
<dbReference type="AlphaFoldDB" id="A0A835YXN2"/>
<name>A0A835YXN2_9STRA</name>
<feature type="region of interest" description="Disordered" evidence="2">
    <location>
        <begin position="1"/>
        <end position="34"/>
    </location>
</feature>
<reference evidence="3" key="1">
    <citation type="submission" date="2021-02" db="EMBL/GenBank/DDBJ databases">
        <title>First Annotated Genome of the Yellow-green Alga Tribonema minus.</title>
        <authorList>
            <person name="Mahan K.M."/>
        </authorList>
    </citation>
    <scope>NUCLEOTIDE SEQUENCE</scope>
    <source>
        <strain evidence="3">UTEX B ZZ1240</strain>
    </source>
</reference>
<proteinExistence type="predicted"/>
<dbReference type="InterPro" id="IPR023214">
    <property type="entry name" value="HAD_sf"/>
</dbReference>
<feature type="active site" description="Proton donor" evidence="1">
    <location>
        <position position="44"/>
    </location>
</feature>